<evidence type="ECO:0000259" key="6">
    <source>
        <dbReference type="PROSITE" id="PS50261"/>
    </source>
</evidence>
<dbReference type="GeneID" id="300579349"/>
<feature type="transmembrane region" description="Helical" evidence="5">
    <location>
        <begin position="378"/>
        <end position="395"/>
    </location>
</feature>
<feature type="transmembrane region" description="Helical" evidence="5">
    <location>
        <begin position="415"/>
        <end position="435"/>
    </location>
</feature>
<feature type="transmembrane region" description="Helical" evidence="5">
    <location>
        <begin position="203"/>
        <end position="228"/>
    </location>
</feature>
<name>A0ABY2GYV1_9HYPO</name>
<feature type="transmembrane region" description="Helical" evidence="5">
    <location>
        <begin position="56"/>
        <end position="76"/>
    </location>
</feature>
<comment type="caution">
    <text evidence="7">The sequence shown here is derived from an EMBL/GenBank/DDBJ whole genome shotgun (WGS) entry which is preliminary data.</text>
</comment>
<dbReference type="SUPFAM" id="SSF81321">
    <property type="entry name" value="Family A G protein-coupled receptor-like"/>
    <property type="match status" value="1"/>
</dbReference>
<dbReference type="PANTHER" id="PTHR23112:SF0">
    <property type="entry name" value="TRANSMEMBRANE PROTEIN 116"/>
    <property type="match status" value="1"/>
</dbReference>
<keyword evidence="4 5" id="KW-0472">Membrane</keyword>
<evidence type="ECO:0000256" key="3">
    <source>
        <dbReference type="ARBA" id="ARBA00022989"/>
    </source>
</evidence>
<dbReference type="RefSeq" id="XP_073556651.1">
    <property type="nucleotide sequence ID" value="XM_073704899.1"/>
</dbReference>
<protein>
    <recommendedName>
        <fullName evidence="6">G-protein coupled receptors family 2 profile 2 domain-containing protein</fullName>
    </recommendedName>
</protein>
<feature type="domain" description="G-protein coupled receptors family 2 profile 2" evidence="6">
    <location>
        <begin position="22"/>
        <end position="223"/>
    </location>
</feature>
<dbReference type="EMBL" id="PPTA01000011">
    <property type="protein sequence ID" value="TFB00450.1"/>
    <property type="molecule type" value="Genomic_DNA"/>
</dbReference>
<dbReference type="Proteomes" id="UP001642720">
    <property type="component" value="Unassembled WGS sequence"/>
</dbReference>
<feature type="transmembrane region" description="Helical" evidence="5">
    <location>
        <begin position="127"/>
        <end position="142"/>
    </location>
</feature>
<evidence type="ECO:0000313" key="7">
    <source>
        <dbReference type="EMBL" id="TFB00450.1"/>
    </source>
</evidence>
<dbReference type="InterPro" id="IPR017981">
    <property type="entry name" value="GPCR_2-like_7TM"/>
</dbReference>
<keyword evidence="2 5" id="KW-0812">Transmembrane</keyword>
<sequence>MMHPPANDTSGSELEPRQIEVLITIERTGAGLSMVAIILTLLTFAMFKKLRTTPNIFIVLASIANAGASIASMIGYDGLDQGERSTLCQGQGFIFEWYILSLSIPFSSPSEEAEADLPGFRFMQSDPWWSFAMAFNVYLVFFHNANPASFRKRIWIYCLVCFGGPLVPAIVLVSIRDDAKGPVFGNASLWCWVDANWSLVRLYAYYIPIWICIFGSIIIYVAVGYRVFHHRNRLRKFALPLQTRNKRANSGAASDAGDSAVESLTRRHDFYGTATTEVQVTSGTPENDDELALPMTPPPMYSQSPYSHNPTAGAYGQSWATTQAGPYYAADPERLPQPPRATASTKQFNMISAVVSWLKNIKSSASSKLKRLDPVKMAYLRTSFIFGFAILITWIPSSVNRLYSLTSQGRVNFQLSVASGCVLPLQGVWNALIYFTTS</sequence>
<evidence type="ECO:0000256" key="5">
    <source>
        <dbReference type="SAM" id="Phobius"/>
    </source>
</evidence>
<evidence type="ECO:0000256" key="1">
    <source>
        <dbReference type="ARBA" id="ARBA00004141"/>
    </source>
</evidence>
<organism evidence="7 8">
    <name type="scientific">Trichoderma ghanense</name>
    <dbReference type="NCBI Taxonomy" id="65468"/>
    <lineage>
        <taxon>Eukaryota</taxon>
        <taxon>Fungi</taxon>
        <taxon>Dikarya</taxon>
        <taxon>Ascomycota</taxon>
        <taxon>Pezizomycotina</taxon>
        <taxon>Sordariomycetes</taxon>
        <taxon>Hypocreomycetidae</taxon>
        <taxon>Hypocreales</taxon>
        <taxon>Hypocreaceae</taxon>
        <taxon>Trichoderma</taxon>
    </lineage>
</organism>
<keyword evidence="3 5" id="KW-1133">Transmembrane helix</keyword>
<gene>
    <name evidence="7" type="ORF">CCMA1212_007736</name>
</gene>
<accession>A0ABY2GYV1</accession>
<keyword evidence="8" id="KW-1185">Reference proteome</keyword>
<reference evidence="7 8" key="1">
    <citation type="submission" date="2018-01" db="EMBL/GenBank/DDBJ databases">
        <title>Genome characterization of the sugarcane-associated fungus Trichoderma ghanense CCMA-1212 and their application in lignocelulose bioconversion.</title>
        <authorList>
            <person name="Steindorff A.S."/>
            <person name="Mendes T.D."/>
            <person name="Vilela E.S.D."/>
            <person name="Rodrigues D.S."/>
            <person name="Formighieri E.F."/>
            <person name="Melo I.S."/>
            <person name="Favaro L.C.L."/>
        </authorList>
    </citation>
    <scope>NUCLEOTIDE SEQUENCE [LARGE SCALE GENOMIC DNA]</scope>
    <source>
        <strain evidence="7 8">CCMA-1212</strain>
    </source>
</reference>
<proteinExistence type="predicted"/>
<evidence type="ECO:0000313" key="8">
    <source>
        <dbReference type="Proteomes" id="UP001642720"/>
    </source>
</evidence>
<dbReference type="PANTHER" id="PTHR23112">
    <property type="entry name" value="G PROTEIN-COUPLED RECEPTOR 157-RELATED"/>
    <property type="match status" value="1"/>
</dbReference>
<dbReference type="Gene3D" id="1.20.1070.10">
    <property type="entry name" value="Rhodopsin 7-helix transmembrane proteins"/>
    <property type="match status" value="1"/>
</dbReference>
<feature type="transmembrane region" description="Helical" evidence="5">
    <location>
        <begin position="30"/>
        <end position="47"/>
    </location>
</feature>
<dbReference type="InterPro" id="IPR000832">
    <property type="entry name" value="GPCR_2_secretin-like"/>
</dbReference>
<evidence type="ECO:0000256" key="4">
    <source>
        <dbReference type="ARBA" id="ARBA00023136"/>
    </source>
</evidence>
<feature type="transmembrane region" description="Helical" evidence="5">
    <location>
        <begin position="154"/>
        <end position="175"/>
    </location>
</feature>
<comment type="subcellular location">
    <subcellularLocation>
        <location evidence="1">Membrane</location>
        <topology evidence="1">Multi-pass membrane protein</topology>
    </subcellularLocation>
</comment>
<dbReference type="PROSITE" id="PS50261">
    <property type="entry name" value="G_PROTEIN_RECEP_F2_4"/>
    <property type="match status" value="1"/>
</dbReference>
<dbReference type="Pfam" id="PF00002">
    <property type="entry name" value="7tm_2"/>
    <property type="match status" value="1"/>
</dbReference>
<evidence type="ECO:0000256" key="2">
    <source>
        <dbReference type="ARBA" id="ARBA00022692"/>
    </source>
</evidence>